<name>Q10I91_ORYSJ</name>
<reference evidence="2" key="2">
    <citation type="journal article" date="2008" name="Nucleic Acids Res.">
        <title>The rice annotation project database (RAP-DB): 2008 update.</title>
        <authorList>
            <consortium name="The rice annotation project (RAP)"/>
        </authorList>
    </citation>
    <scope>GENOME REANNOTATION</scope>
    <source>
        <strain evidence="2">cv. Nipponbare</strain>
    </source>
</reference>
<evidence type="ECO:0000313" key="2">
    <source>
        <dbReference type="Proteomes" id="UP000000763"/>
    </source>
</evidence>
<gene>
    <name evidence="1" type="primary">OSJNBb0031G04.8</name>
</gene>
<proteinExistence type="predicted"/>
<sequence length="233" mass="26374">MAVPRIIGTKIWLRNLSCLHNRILIHITSNGSTLVACENNLGNEKEKKDEEEKDLSIAPCMLEECSIDQVPIISEDEKKSNDNGATATQGMHIYEVPTMSTTYATLEQPMMETIAEIPLSQNNLFDVSCDKKELCDASLISVAQLVNEHDSSILEPPCVEFKHVIHIDSENEELKLLSSLNTWGYIQFDDFCPLNCLEKKLFARFELPCPSDVIFHVIGNYDSKEEYNVHRVL</sequence>
<evidence type="ECO:0000313" key="1">
    <source>
        <dbReference type="EMBL" id="AAK92684.1"/>
    </source>
</evidence>
<dbReference type="EMBL" id="AC090714">
    <property type="protein sequence ID" value="AAK92684.1"/>
    <property type="molecule type" value="Genomic_DNA"/>
</dbReference>
<dbReference type="Proteomes" id="UP000000763">
    <property type="component" value="Chromosome 3"/>
</dbReference>
<accession>Q10I91</accession>
<dbReference type="AlphaFoldDB" id="Q10I91"/>
<evidence type="ECO:0008006" key="3">
    <source>
        <dbReference type="Google" id="ProtNLM"/>
    </source>
</evidence>
<organism evidence="1 2">
    <name type="scientific">Oryza sativa subsp. japonica</name>
    <name type="common">Rice</name>
    <dbReference type="NCBI Taxonomy" id="39947"/>
    <lineage>
        <taxon>Eukaryota</taxon>
        <taxon>Viridiplantae</taxon>
        <taxon>Streptophyta</taxon>
        <taxon>Embryophyta</taxon>
        <taxon>Tracheophyta</taxon>
        <taxon>Spermatophyta</taxon>
        <taxon>Magnoliopsida</taxon>
        <taxon>Liliopsida</taxon>
        <taxon>Poales</taxon>
        <taxon>Poaceae</taxon>
        <taxon>BOP clade</taxon>
        <taxon>Oryzoideae</taxon>
        <taxon>Oryzeae</taxon>
        <taxon>Oryzinae</taxon>
        <taxon>Oryza</taxon>
        <taxon>Oryza sativa</taxon>
    </lineage>
</organism>
<reference evidence="2" key="1">
    <citation type="journal article" date="2005" name="Nature">
        <title>The map-based sequence of the rice genome.</title>
        <authorList>
            <consortium name="International rice genome sequencing project (IRGSP)"/>
            <person name="Matsumoto T."/>
            <person name="Wu J."/>
            <person name="Kanamori H."/>
            <person name="Katayose Y."/>
            <person name="Fujisawa M."/>
            <person name="Namiki N."/>
            <person name="Mizuno H."/>
            <person name="Yamamoto K."/>
            <person name="Antonio B.A."/>
            <person name="Baba T."/>
            <person name="Sakata K."/>
            <person name="Nagamura Y."/>
            <person name="Aoki H."/>
            <person name="Arikawa K."/>
            <person name="Arita K."/>
            <person name="Bito T."/>
            <person name="Chiden Y."/>
            <person name="Fujitsuka N."/>
            <person name="Fukunaka R."/>
            <person name="Hamada M."/>
            <person name="Harada C."/>
            <person name="Hayashi A."/>
            <person name="Hijishita S."/>
            <person name="Honda M."/>
            <person name="Hosokawa S."/>
            <person name="Ichikawa Y."/>
            <person name="Idonuma A."/>
            <person name="Iijima M."/>
            <person name="Ikeda M."/>
            <person name="Ikeno M."/>
            <person name="Ito K."/>
            <person name="Ito S."/>
            <person name="Ito T."/>
            <person name="Ito Y."/>
            <person name="Ito Y."/>
            <person name="Iwabuchi A."/>
            <person name="Kamiya K."/>
            <person name="Karasawa W."/>
            <person name="Kurita K."/>
            <person name="Katagiri S."/>
            <person name="Kikuta A."/>
            <person name="Kobayashi H."/>
            <person name="Kobayashi N."/>
            <person name="Machita K."/>
            <person name="Maehara T."/>
            <person name="Masukawa M."/>
            <person name="Mizubayashi T."/>
            <person name="Mukai Y."/>
            <person name="Nagasaki H."/>
            <person name="Nagata Y."/>
            <person name="Naito S."/>
            <person name="Nakashima M."/>
            <person name="Nakama Y."/>
            <person name="Nakamichi Y."/>
            <person name="Nakamura M."/>
            <person name="Meguro A."/>
            <person name="Negishi M."/>
            <person name="Ohta I."/>
            <person name="Ohta T."/>
            <person name="Okamoto M."/>
            <person name="Ono N."/>
            <person name="Saji S."/>
            <person name="Sakaguchi M."/>
            <person name="Sakai K."/>
            <person name="Shibata M."/>
            <person name="Shimokawa T."/>
            <person name="Song J."/>
            <person name="Takazaki Y."/>
            <person name="Terasawa K."/>
            <person name="Tsugane M."/>
            <person name="Tsuji K."/>
            <person name="Ueda S."/>
            <person name="Waki K."/>
            <person name="Yamagata H."/>
            <person name="Yamamoto M."/>
            <person name="Yamamoto S."/>
            <person name="Yamane H."/>
            <person name="Yoshiki S."/>
            <person name="Yoshihara R."/>
            <person name="Yukawa K."/>
            <person name="Zhong H."/>
            <person name="Yano M."/>
            <person name="Yuan Q."/>
            <person name="Ouyang S."/>
            <person name="Liu J."/>
            <person name="Jones K.M."/>
            <person name="Gansberger K."/>
            <person name="Moffat K."/>
            <person name="Hill J."/>
            <person name="Bera J."/>
            <person name="Fadrosh D."/>
            <person name="Jin S."/>
            <person name="Johri S."/>
            <person name="Kim M."/>
            <person name="Overton L."/>
            <person name="Reardon M."/>
            <person name="Tsitrin T."/>
            <person name="Vuong H."/>
            <person name="Weaver B."/>
            <person name="Ciecko A."/>
            <person name="Tallon L."/>
            <person name="Jackson J."/>
            <person name="Pai G."/>
            <person name="Aken S.V."/>
            <person name="Utterback T."/>
            <person name="Reidmuller S."/>
            <person name="Feldblyum T."/>
            <person name="Hsiao J."/>
            <person name="Zismann V."/>
            <person name="Iobst S."/>
            <person name="de Vazeille A.R."/>
            <person name="Buell C.R."/>
            <person name="Ying K."/>
            <person name="Li Y."/>
            <person name="Lu T."/>
            <person name="Huang Y."/>
            <person name="Zhao Q."/>
            <person name="Feng Q."/>
            <person name="Zhang L."/>
            <person name="Zhu J."/>
            <person name="Weng Q."/>
            <person name="Mu J."/>
            <person name="Lu Y."/>
            <person name="Fan D."/>
            <person name="Liu Y."/>
            <person name="Guan J."/>
            <person name="Zhang Y."/>
            <person name="Yu S."/>
            <person name="Liu X."/>
            <person name="Zhang Y."/>
            <person name="Hong G."/>
            <person name="Han B."/>
            <person name="Choisne N."/>
            <person name="Demange N."/>
            <person name="Orjeda G."/>
            <person name="Samain S."/>
            <person name="Cattolico L."/>
            <person name="Pelletier E."/>
            <person name="Couloux A."/>
            <person name="Segurens B."/>
            <person name="Wincker P."/>
            <person name="D'Hont A."/>
            <person name="Scarpelli C."/>
            <person name="Weissenbach J."/>
            <person name="Salanoubat M."/>
            <person name="Quetier F."/>
            <person name="Yu Y."/>
            <person name="Kim H.R."/>
            <person name="Rambo T."/>
            <person name="Currie J."/>
            <person name="Collura K."/>
            <person name="Luo M."/>
            <person name="Yang T."/>
            <person name="Ammiraju J.S.S."/>
            <person name="Engler F."/>
            <person name="Soderlund C."/>
            <person name="Wing R.A."/>
            <person name="Palmer L.E."/>
            <person name="de la Bastide M."/>
            <person name="Spiegel L."/>
            <person name="Nascimento L."/>
            <person name="Zutavern T."/>
            <person name="O'Shaughnessy A."/>
            <person name="Dike S."/>
            <person name="Dedhia N."/>
            <person name="Preston R."/>
            <person name="Balija V."/>
            <person name="McCombie W.R."/>
            <person name="Chow T."/>
            <person name="Chen H."/>
            <person name="Chung M."/>
            <person name="Chen C."/>
            <person name="Shaw J."/>
            <person name="Wu H."/>
            <person name="Hsiao K."/>
            <person name="Chao Y."/>
            <person name="Chu M."/>
            <person name="Cheng C."/>
            <person name="Hour A."/>
            <person name="Lee P."/>
            <person name="Lin S."/>
            <person name="Lin Y."/>
            <person name="Liou J."/>
            <person name="Liu S."/>
            <person name="Hsing Y."/>
            <person name="Raghuvanshi S."/>
            <person name="Mohanty A."/>
            <person name="Bharti A.K."/>
            <person name="Gaur A."/>
            <person name="Gupta V."/>
            <person name="Kumar D."/>
            <person name="Ravi V."/>
            <person name="Vij S."/>
            <person name="Kapur A."/>
            <person name="Khurana P."/>
            <person name="Khurana P."/>
            <person name="Khurana J.P."/>
            <person name="Tyagi A.K."/>
            <person name="Gaikwad K."/>
            <person name="Singh A."/>
            <person name="Dalal V."/>
            <person name="Srivastava S."/>
            <person name="Dixit A."/>
            <person name="Pal A.K."/>
            <person name="Ghazi I.A."/>
            <person name="Yadav M."/>
            <person name="Pandit A."/>
            <person name="Bhargava A."/>
            <person name="Sureshbabu K."/>
            <person name="Batra K."/>
            <person name="Sharma T.R."/>
            <person name="Mohapatra T."/>
            <person name="Singh N.K."/>
            <person name="Messing J."/>
            <person name="Nelson A.B."/>
            <person name="Fuks G."/>
            <person name="Kavchok S."/>
            <person name="Keizer G."/>
            <person name="Linton E."/>
            <person name="Llaca V."/>
            <person name="Song R."/>
            <person name="Tanyolac B."/>
            <person name="Young S."/>
            <person name="Ho-Il K."/>
            <person name="Hahn J.H."/>
            <person name="Sangsakoo G."/>
            <person name="Vanavichit A."/>
            <person name="de Mattos Luiz.A.T."/>
            <person name="Zimmer P.D."/>
            <person name="Malone G."/>
            <person name="Dellagostin O."/>
            <person name="de Oliveira A.C."/>
            <person name="Bevan M."/>
            <person name="Bancroft I."/>
            <person name="Minx P."/>
            <person name="Cordum H."/>
            <person name="Wilson R."/>
            <person name="Cheng Z."/>
            <person name="Jin W."/>
            <person name="Jiang J."/>
            <person name="Leong S.A."/>
            <person name="Iwama H."/>
            <person name="Gojobori T."/>
            <person name="Itoh T."/>
            <person name="Niimura Y."/>
            <person name="Fujii Y."/>
            <person name="Habara T."/>
            <person name="Sakai H."/>
            <person name="Sato Y."/>
            <person name="Wilson G."/>
            <person name="Kumar K."/>
            <person name="McCouch S."/>
            <person name="Juretic N."/>
            <person name="Hoen D."/>
            <person name="Wright S."/>
            <person name="Bruskiewich R."/>
            <person name="Bureau T."/>
            <person name="Miyao A."/>
            <person name="Hirochika H."/>
            <person name="Nishikawa T."/>
            <person name="Kadowaki K."/>
            <person name="Sugiura M."/>
            <person name="Burr B."/>
            <person name="Sasaki T."/>
        </authorList>
    </citation>
    <scope>NUCLEOTIDE SEQUENCE [LARGE SCALE GENOMIC DNA]</scope>
    <source>
        <strain evidence="2">cv. Nipponbare</strain>
    </source>
</reference>
<protein>
    <recommendedName>
        <fullName evidence="3">Retrotransposon, putative, centromere-specific</fullName>
    </recommendedName>
</protein>